<dbReference type="InterPro" id="IPR011059">
    <property type="entry name" value="Metal-dep_hydrolase_composite"/>
</dbReference>
<dbReference type="Gene3D" id="2.30.40.10">
    <property type="entry name" value="Urease, subunit C, domain 1"/>
    <property type="match status" value="1"/>
</dbReference>
<dbReference type="SUPFAM" id="SSF51338">
    <property type="entry name" value="Composite domain of metallo-dependent hydrolases"/>
    <property type="match status" value="1"/>
</dbReference>
<dbReference type="AlphaFoldDB" id="A0A7C9FZR8"/>
<dbReference type="RefSeq" id="WP_152763207.1">
    <property type="nucleotide sequence ID" value="NZ_WHLY01000002.1"/>
</dbReference>
<protein>
    <submittedName>
        <fullName evidence="3">Amidohydrolase family protein</fullName>
    </submittedName>
</protein>
<feature type="chain" id="PRO_5028952035" evidence="1">
    <location>
        <begin position="21"/>
        <end position="523"/>
    </location>
</feature>
<dbReference type="SUPFAM" id="SSF51556">
    <property type="entry name" value="Metallo-dependent hydrolases"/>
    <property type="match status" value="1"/>
</dbReference>
<reference evidence="3 4" key="1">
    <citation type="submission" date="2019-10" db="EMBL/GenBank/DDBJ databases">
        <title>Draft Genome Sequence of Cytophagaceae sp. SJW1-29.</title>
        <authorList>
            <person name="Choi A."/>
        </authorList>
    </citation>
    <scope>NUCLEOTIDE SEQUENCE [LARGE SCALE GENOMIC DNA]</scope>
    <source>
        <strain evidence="3 4">SJW1-29</strain>
    </source>
</reference>
<feature type="signal peptide" evidence="1">
    <location>
        <begin position="1"/>
        <end position="20"/>
    </location>
</feature>
<dbReference type="Pfam" id="PF07969">
    <property type="entry name" value="Amidohydro_3"/>
    <property type="match status" value="1"/>
</dbReference>
<keyword evidence="3" id="KW-0378">Hydrolase</keyword>
<evidence type="ECO:0000259" key="2">
    <source>
        <dbReference type="Pfam" id="PF07969"/>
    </source>
</evidence>
<sequence>MRFSPTLLLALTFLPPTLLAQSLDVLIKNGRIIDGTGNSWFYGDVGIKDGKIKTIGKQIQEEARQIIDAKGLVVTPGFIDVHAHIEGAEAVTPTADNFIYDGVTTVVTGNCGGSNLDMGRYFAQMDSLKTSINIASLIGHNTVRRAVMGEAQRDPTPAELVQMEALVEKAMREGAVGISTGLIYVPGTYSKTPEVLALSKAAARQGGTYASHIRDEGDDVAEAVNEAISIGREANMPVEISHFKVTYKPNWGRSAETLALVEKARREGLDVTVDQYPYVASSTTLDTTVPTWAFSGGRDSLHARLSDPAIRQQIKKEMTNNLKKKKLKSFDYALVARYAPDTTYNGKTISQINLLKGRKAKASDEVETILDMVTATNRTQMVYFSMDEKDLVRIMQYPFNMFASDAGIARFGAGMPHPRAYGTNARVLGRYVRDQKVIRLEEAIRRMTSLPAQKFNLRDRGLLLPGMAADLVIFDEATVSDAAEFAQPHAYSVGFKYVLVNGALTVDEGKHTGVRNGSTLKKQ</sequence>
<evidence type="ECO:0000313" key="4">
    <source>
        <dbReference type="Proteomes" id="UP000479293"/>
    </source>
</evidence>
<organism evidence="3 4">
    <name type="scientific">Salmonirosea aquatica</name>
    <dbReference type="NCBI Taxonomy" id="2654236"/>
    <lineage>
        <taxon>Bacteria</taxon>
        <taxon>Pseudomonadati</taxon>
        <taxon>Bacteroidota</taxon>
        <taxon>Cytophagia</taxon>
        <taxon>Cytophagales</taxon>
        <taxon>Spirosomataceae</taxon>
        <taxon>Salmonirosea</taxon>
    </lineage>
</organism>
<dbReference type="EMBL" id="WHLY01000002">
    <property type="protein sequence ID" value="MPR35828.1"/>
    <property type="molecule type" value="Genomic_DNA"/>
</dbReference>
<keyword evidence="1" id="KW-0732">Signal</keyword>
<dbReference type="InterPro" id="IPR032466">
    <property type="entry name" value="Metal_Hydrolase"/>
</dbReference>
<dbReference type="InterPro" id="IPR023100">
    <property type="entry name" value="D-aminoacylase_insert_dom_sf"/>
</dbReference>
<proteinExistence type="predicted"/>
<dbReference type="PANTHER" id="PTHR11647:SF1">
    <property type="entry name" value="COLLAPSIN RESPONSE MEDIATOR PROTEIN"/>
    <property type="match status" value="1"/>
</dbReference>
<evidence type="ECO:0000256" key="1">
    <source>
        <dbReference type="SAM" id="SignalP"/>
    </source>
</evidence>
<evidence type="ECO:0000313" key="3">
    <source>
        <dbReference type="EMBL" id="MPR35828.1"/>
    </source>
</evidence>
<keyword evidence="4" id="KW-1185">Reference proteome</keyword>
<dbReference type="CDD" id="cd01297">
    <property type="entry name" value="D-aminoacylase"/>
    <property type="match status" value="1"/>
</dbReference>
<dbReference type="Gene3D" id="3.30.1490.130">
    <property type="entry name" value="D-aminoacylase. Domain 3"/>
    <property type="match status" value="1"/>
</dbReference>
<dbReference type="GO" id="GO:0016811">
    <property type="term" value="F:hydrolase activity, acting on carbon-nitrogen (but not peptide) bonds, in linear amides"/>
    <property type="evidence" value="ECO:0007669"/>
    <property type="project" value="InterPro"/>
</dbReference>
<dbReference type="InterPro" id="IPR050378">
    <property type="entry name" value="Metallo-dep_Hydrolases_sf"/>
</dbReference>
<feature type="domain" description="Amidohydrolase 3" evidence="2">
    <location>
        <begin position="65"/>
        <end position="505"/>
    </location>
</feature>
<dbReference type="InterPro" id="IPR013108">
    <property type="entry name" value="Amidohydro_3"/>
</dbReference>
<dbReference type="Gene3D" id="3.20.20.140">
    <property type="entry name" value="Metal-dependent hydrolases"/>
    <property type="match status" value="1"/>
</dbReference>
<accession>A0A7C9FZR8</accession>
<comment type="caution">
    <text evidence="3">The sequence shown here is derived from an EMBL/GenBank/DDBJ whole genome shotgun (WGS) entry which is preliminary data.</text>
</comment>
<gene>
    <name evidence="3" type="ORF">GBK04_21365</name>
</gene>
<name>A0A7C9FZR8_9BACT</name>
<dbReference type="PANTHER" id="PTHR11647">
    <property type="entry name" value="HYDRANTOINASE/DIHYDROPYRIMIDINASE FAMILY MEMBER"/>
    <property type="match status" value="1"/>
</dbReference>
<dbReference type="Proteomes" id="UP000479293">
    <property type="component" value="Unassembled WGS sequence"/>
</dbReference>